<dbReference type="InterPro" id="IPR011992">
    <property type="entry name" value="EF-hand-dom_pair"/>
</dbReference>
<feature type="compositionally biased region" description="Low complexity" evidence="4">
    <location>
        <begin position="785"/>
        <end position="797"/>
    </location>
</feature>
<evidence type="ECO:0000256" key="4">
    <source>
        <dbReference type="SAM" id="MobiDB-lite"/>
    </source>
</evidence>
<evidence type="ECO:0000313" key="6">
    <source>
        <dbReference type="EMBL" id="KAJ8613146.1"/>
    </source>
</evidence>
<reference evidence="6" key="1">
    <citation type="submission" date="2023-01" db="EMBL/GenBank/DDBJ databases">
        <title>Metagenome sequencing of chrysophaentin producing Chrysophaeum taylorii.</title>
        <authorList>
            <person name="Davison J."/>
            <person name="Bewley C."/>
        </authorList>
    </citation>
    <scope>NUCLEOTIDE SEQUENCE</scope>
    <source>
        <strain evidence="6">NIES-1699</strain>
    </source>
</reference>
<dbReference type="InterPro" id="IPR051581">
    <property type="entry name" value="Ca-bind"/>
</dbReference>
<feature type="compositionally biased region" description="Low complexity" evidence="4">
    <location>
        <begin position="1369"/>
        <end position="1389"/>
    </location>
</feature>
<dbReference type="SUPFAM" id="SSF47473">
    <property type="entry name" value="EF-hand"/>
    <property type="match status" value="6"/>
</dbReference>
<feature type="domain" description="EF-hand" evidence="5">
    <location>
        <begin position="1477"/>
        <end position="1512"/>
    </location>
</feature>
<feature type="region of interest" description="Disordered" evidence="4">
    <location>
        <begin position="1101"/>
        <end position="1132"/>
    </location>
</feature>
<dbReference type="PANTHER" id="PTHR34524:SF6">
    <property type="entry name" value="CALCYPHOSINE LIKE"/>
    <property type="match status" value="1"/>
</dbReference>
<dbReference type="InterPro" id="IPR002048">
    <property type="entry name" value="EF_hand_dom"/>
</dbReference>
<evidence type="ECO:0000256" key="2">
    <source>
        <dbReference type="ARBA" id="ARBA00022737"/>
    </source>
</evidence>
<feature type="compositionally biased region" description="Low complexity" evidence="4">
    <location>
        <begin position="1343"/>
        <end position="1358"/>
    </location>
</feature>
<feature type="domain" description="EF-hand" evidence="5">
    <location>
        <begin position="1202"/>
        <end position="1237"/>
    </location>
</feature>
<keyword evidence="2" id="KW-0677">Repeat</keyword>
<accession>A0AAD7UNL9</accession>
<feature type="region of interest" description="Disordered" evidence="4">
    <location>
        <begin position="2054"/>
        <end position="2073"/>
    </location>
</feature>
<keyword evidence="7" id="KW-1185">Reference proteome</keyword>
<dbReference type="SMART" id="SM00054">
    <property type="entry name" value="EFh"/>
    <property type="match status" value="12"/>
</dbReference>
<feature type="compositionally biased region" description="Pro residues" evidence="4">
    <location>
        <begin position="1333"/>
        <end position="1342"/>
    </location>
</feature>
<feature type="region of interest" description="Disordered" evidence="4">
    <location>
        <begin position="744"/>
        <end position="797"/>
    </location>
</feature>
<feature type="domain" description="EF-hand" evidence="5">
    <location>
        <begin position="1513"/>
        <end position="1548"/>
    </location>
</feature>
<name>A0AAD7UNL9_9STRA</name>
<keyword evidence="1" id="KW-0479">Metal-binding</keyword>
<dbReference type="Proteomes" id="UP001230188">
    <property type="component" value="Unassembled WGS sequence"/>
</dbReference>
<keyword evidence="3" id="KW-0106">Calcium</keyword>
<feature type="region of interest" description="Disordered" evidence="4">
    <location>
        <begin position="1330"/>
        <end position="1413"/>
    </location>
</feature>
<organism evidence="6 7">
    <name type="scientific">Chrysophaeum taylorii</name>
    <dbReference type="NCBI Taxonomy" id="2483200"/>
    <lineage>
        <taxon>Eukaryota</taxon>
        <taxon>Sar</taxon>
        <taxon>Stramenopiles</taxon>
        <taxon>Ochrophyta</taxon>
        <taxon>Pelagophyceae</taxon>
        <taxon>Pelagomonadales</taxon>
        <taxon>Pelagomonadaceae</taxon>
        <taxon>Chrysophaeum</taxon>
    </lineage>
</organism>
<dbReference type="PROSITE" id="PS50222">
    <property type="entry name" value="EF_HAND_2"/>
    <property type="match status" value="10"/>
</dbReference>
<feature type="domain" description="EF-hand" evidence="5">
    <location>
        <begin position="1858"/>
        <end position="1893"/>
    </location>
</feature>
<feature type="domain" description="EF-hand" evidence="5">
    <location>
        <begin position="1894"/>
        <end position="1929"/>
    </location>
</feature>
<protein>
    <recommendedName>
        <fullName evidence="5">EF-hand domain-containing protein</fullName>
    </recommendedName>
</protein>
<dbReference type="CDD" id="cd00051">
    <property type="entry name" value="EFh"/>
    <property type="match status" value="5"/>
</dbReference>
<dbReference type="PROSITE" id="PS00018">
    <property type="entry name" value="EF_HAND_1"/>
    <property type="match status" value="8"/>
</dbReference>
<feature type="region of interest" description="Disordered" evidence="4">
    <location>
        <begin position="1750"/>
        <end position="1819"/>
    </location>
</feature>
<proteinExistence type="predicted"/>
<feature type="region of interest" description="Disordered" evidence="4">
    <location>
        <begin position="1670"/>
        <end position="1737"/>
    </location>
</feature>
<feature type="compositionally biased region" description="Basic and acidic residues" evidence="4">
    <location>
        <begin position="763"/>
        <end position="779"/>
    </location>
</feature>
<feature type="domain" description="EF-hand" evidence="5">
    <location>
        <begin position="266"/>
        <end position="301"/>
    </location>
</feature>
<feature type="compositionally biased region" description="Polar residues" evidence="4">
    <location>
        <begin position="1397"/>
        <end position="1409"/>
    </location>
</feature>
<gene>
    <name evidence="6" type="ORF">CTAYLR_004794</name>
</gene>
<dbReference type="Pfam" id="PF13499">
    <property type="entry name" value="EF-hand_7"/>
    <property type="match status" value="3"/>
</dbReference>
<evidence type="ECO:0000256" key="1">
    <source>
        <dbReference type="ARBA" id="ARBA00022723"/>
    </source>
</evidence>
<feature type="domain" description="EF-hand" evidence="5">
    <location>
        <begin position="1930"/>
        <end position="1965"/>
    </location>
</feature>
<feature type="domain" description="EF-hand" evidence="5">
    <location>
        <begin position="506"/>
        <end position="541"/>
    </location>
</feature>
<dbReference type="Pfam" id="PF13833">
    <property type="entry name" value="EF-hand_8"/>
    <property type="match status" value="1"/>
</dbReference>
<dbReference type="InterPro" id="IPR018247">
    <property type="entry name" value="EF_Hand_1_Ca_BS"/>
</dbReference>
<feature type="region of interest" description="Disordered" evidence="4">
    <location>
        <begin position="454"/>
        <end position="488"/>
    </location>
</feature>
<feature type="domain" description="EF-hand" evidence="5">
    <location>
        <begin position="230"/>
        <end position="265"/>
    </location>
</feature>
<dbReference type="GO" id="GO:0005509">
    <property type="term" value="F:calcium ion binding"/>
    <property type="evidence" value="ECO:0007669"/>
    <property type="project" value="InterPro"/>
</dbReference>
<dbReference type="PANTHER" id="PTHR34524">
    <property type="entry name" value="CALCYPHOSIN"/>
    <property type="match status" value="1"/>
</dbReference>
<evidence type="ECO:0000313" key="7">
    <source>
        <dbReference type="Proteomes" id="UP001230188"/>
    </source>
</evidence>
<evidence type="ECO:0000259" key="5">
    <source>
        <dbReference type="PROSITE" id="PS50222"/>
    </source>
</evidence>
<feature type="domain" description="EF-hand" evidence="5">
    <location>
        <begin position="20"/>
        <end position="55"/>
    </location>
</feature>
<comment type="caution">
    <text evidence="6">The sequence shown here is derived from an EMBL/GenBank/DDBJ whole genome shotgun (WGS) entry which is preliminary data.</text>
</comment>
<sequence>MAQARIIASVQHMLAAKGARGATSLLRSFRSFDTSGRGVVSFEEFARGLESAGLRLNDGDVRTLFLSLDSAGTNTIDVQAFVNSLAGEVSPRRRALIERVFRNIAGSDEAASLSDVGACFRADRHPEVERGVSTPSRVLSELLEALRESGTLVNGRVTRDGLVSFYRLSAAFVGDAEFEAVMEAVWVPRAPSKARRQQPKSLGEAAVDDAKPTAALLEAVRESLASRGTRGIVGLSRRFRIGDRDKSGFLDEAEFCRSMREQGLGLRDDELRALFRAMDGDGSGGVDYAEFLKAARGEMSARRRGLVTRAFDILDADKSGAIEPQDMVHRYDASRHPDVLKGLKTADDVLRDFLDTFDVGGVVDGKVTRAEFDEYYANVSSTIDDDDYFELVMRNAWHIPGGPEGWNAANLRVLVARSDGSRAVEAVRDDLGLEMPRDRSEIIRRLRAQGVDAVHVSVPGGDDDDANVGRPPRQQQKPATTPEGWSPGVASVVARIRQRVAKMGPHGYHALKRAFHESDKDGDGFLRRGEFVDALERTGAERARKDAEAVFLVLDRDPSSSSSSSSKRGVEVLEVTRALAGPMSSRRKTLVRLAFDAIDAEGAGAVPPDVVARRFDPTASSDGTAAFMEHFDVGSEREGLVTLADFEAYHALLSANEPDDERFEAYVRGVWRVADRSSSPAPATTIRVRAVHASGYATIEELPDEPGLRDAKGGFREREAIRRLKLGGINATTAELVDELPTREAFDFGRPPPPPMATSLAAAERRERERAPEDARRGDLSFFKAPGPSSAPQSAGDGAAAAGVAAVARRLAAQLRTRGQHGFVALRRSLRAASDDAGFASLASFKSAVRAAGIDASDAELRALFSHVDVESTGLAASKACLDAIRPKMSPRRATLVELAFERVDVHANGTIAPSVLAARFDASRAPSVLAGRQTKQAAYESFLQTFDVDPRSDGRVSKRDFFEFHADLSAVLVDDDVFFAFVRDVWRLPASVVVFPNDRDDIAVVARRIDGRQTVEHLPAALRGALDLDDADALVAALRDHCGVSASSAVVVEDDDAPLAFGADGGAPNVAASGAANVAAAAELVSRKFEDRPRGRRMVGGLASRATGGDALPGRSAPARKVAAAKTTTTTTTTTKVDVDPGVATIAARLRADLVFGRGLRALVALERKLRAVSATASSGSSRHLTLEELSRVLRECDVKVAPVELRALFATCDRDGNGTVDWADFLSTVRPPLSAARREAVRGAWRRVFGADASRVPAQDVAERYDAASHPEVLARKSTADAQLRLFLDTFDVGDESPGVATVAEFEAYHANVGAAIRSDDDFDAILAVWQPPPPEPPAPATTTRSAPLSVAAARRAQQRRREPADEAPAAGVSSAASSVADAIAAPSPRPQRPPLTTTKNRRQQQLLCGGRDGGTLGDVVGVERLFMDARRQLAQHGVRGIIGIGRKFRQIADDRAISMVEFKKAVRELGMLNLTDAEIRLLFQSVDVDGSGSIDYEEFLRAVRGEMNQRRKLVVRAAFDVLDSDGSGTVEPSEVASRFDASHHPDVVAGTKTRDDVYREFLETFDVGGDQDGKVTAREFENYYSNVSASVDDDDYFELVLRNAWHIPGGEGWCANTANLRVLVTRADGSQTVECVDDDLGLAMPRDSDEILRRIRAQGVADAVRVASAAAAPPPRDDALKATTSSRWGSSSSSSSDLAKKMPRTFREMQNTRAAGGATRKGVTGKKMHGYQGHGGMFSSQISFSARPVSAPMPSSRRGAALTTKSPNDVFHSVLGSDMREKKKDDDDDDDDDDARLRRSTRVKPPAAAGRPAVEMGASPDAALAVGSLGTALRRRDAKGVVERVRARLGEMGARGLAGLARKFHIIDRDNSKTLSAAEFATVMREMSLDLADADVSALFAAFDRDANGKIDYDEFLRAARGPLGPRRAALVDRAFAVLDKDESGFVDVNDIVDRYDASKHPDVIAGKATANNVLQEFLDTFEVGGERDGKVSKAEFHEYYANVSASIDSDDYFDLMIRNAWHVPGGGDNAANNNNNNNNNLRRVLVTRSDGTQSVESIRRREDQDDDDDDLAFDETHNYDSRHVLQQLKRQGIDAVSVRLYGAPAKPNTKTSNTYRTTFKLE</sequence>
<dbReference type="EMBL" id="JAQMWT010000036">
    <property type="protein sequence ID" value="KAJ8613146.1"/>
    <property type="molecule type" value="Genomic_DNA"/>
</dbReference>
<dbReference type="Gene3D" id="1.10.238.10">
    <property type="entry name" value="EF-hand"/>
    <property type="match status" value="13"/>
</dbReference>
<feature type="compositionally biased region" description="Low complexity" evidence="4">
    <location>
        <begin position="1688"/>
        <end position="1699"/>
    </location>
</feature>
<evidence type="ECO:0000256" key="3">
    <source>
        <dbReference type="ARBA" id="ARBA00022837"/>
    </source>
</evidence>